<accession>A0A4Y8SL86</accession>
<reference evidence="4 5" key="1">
    <citation type="journal article" date="2017" name="Int. J. Syst. Evol. Microbiol.">
        <title>Mucilaginibacterpsychrotolerans sp. nov., isolated from peatlands.</title>
        <authorList>
            <person name="Deng Y."/>
            <person name="Shen L."/>
            <person name="Xu B."/>
            <person name="Liu Y."/>
            <person name="Gu Z."/>
            <person name="Liu H."/>
            <person name="Zhou Y."/>
        </authorList>
    </citation>
    <scope>NUCLEOTIDE SEQUENCE [LARGE SCALE GENOMIC DNA]</scope>
    <source>
        <strain evidence="4 5">NH7-4</strain>
    </source>
</reference>
<dbReference type="Gene3D" id="2.40.160.50">
    <property type="entry name" value="membrane protein fhac: a member of the omp85/tpsb transporter family"/>
    <property type="match status" value="1"/>
</dbReference>
<gene>
    <name evidence="4" type="ORF">E2R66_05965</name>
</gene>
<dbReference type="GO" id="GO:0019867">
    <property type="term" value="C:outer membrane"/>
    <property type="evidence" value="ECO:0007669"/>
    <property type="project" value="InterPro"/>
</dbReference>
<dbReference type="EMBL" id="SOZE01000004">
    <property type="protein sequence ID" value="TFF39166.1"/>
    <property type="molecule type" value="Genomic_DNA"/>
</dbReference>
<comment type="subcellular location">
    <subcellularLocation>
        <location evidence="1">Membrane</location>
    </subcellularLocation>
</comment>
<evidence type="ECO:0000256" key="1">
    <source>
        <dbReference type="ARBA" id="ARBA00004370"/>
    </source>
</evidence>
<proteinExistence type="predicted"/>
<evidence type="ECO:0000313" key="5">
    <source>
        <dbReference type="Proteomes" id="UP000297540"/>
    </source>
</evidence>
<evidence type="ECO:0000256" key="2">
    <source>
        <dbReference type="ARBA" id="ARBA00023136"/>
    </source>
</evidence>
<comment type="caution">
    <text evidence="4">The sequence shown here is derived from an EMBL/GenBank/DDBJ whole genome shotgun (WGS) entry which is preliminary data.</text>
</comment>
<evidence type="ECO:0000313" key="4">
    <source>
        <dbReference type="EMBL" id="TFF39166.1"/>
    </source>
</evidence>
<dbReference type="AlphaFoldDB" id="A0A4Y8SL86"/>
<keyword evidence="2" id="KW-0472">Membrane</keyword>
<name>A0A4Y8SL86_9SPHI</name>
<organism evidence="4 5">
    <name type="scientific">Mucilaginibacter psychrotolerans</name>
    <dbReference type="NCBI Taxonomy" id="1524096"/>
    <lineage>
        <taxon>Bacteria</taxon>
        <taxon>Pseudomonadati</taxon>
        <taxon>Bacteroidota</taxon>
        <taxon>Sphingobacteriia</taxon>
        <taxon>Sphingobacteriales</taxon>
        <taxon>Sphingobacteriaceae</taxon>
        <taxon>Mucilaginibacter</taxon>
    </lineage>
</organism>
<dbReference type="Proteomes" id="UP000297540">
    <property type="component" value="Unassembled WGS sequence"/>
</dbReference>
<dbReference type="InterPro" id="IPR000184">
    <property type="entry name" value="Bac_surfAg_D15"/>
</dbReference>
<feature type="domain" description="Bacterial surface antigen (D15)" evidence="3">
    <location>
        <begin position="622"/>
        <end position="833"/>
    </location>
</feature>
<dbReference type="Pfam" id="PF01103">
    <property type="entry name" value="Omp85"/>
    <property type="match status" value="1"/>
</dbReference>
<evidence type="ECO:0000259" key="3">
    <source>
        <dbReference type="Pfam" id="PF01103"/>
    </source>
</evidence>
<protein>
    <recommendedName>
        <fullName evidence="3">Bacterial surface antigen (D15) domain-containing protein</fullName>
    </recommendedName>
</protein>
<keyword evidence="5" id="KW-1185">Reference proteome</keyword>
<sequence length="872" mass="97829">MCPSHAAHKHPYSMRKYLLTLSTIVAAATAGYAQQNAVNELPAPKFRDSMVVKVHPSYNDVTGAHKWLFGKNYREEWAVPVKLPIIRISEVYGGLTPEKEGGGYQSKSLRLKDKTGREWVIRSVEKSPDKLLPSNFAGTFAIDWLDDAISGQHPFSALIVGPMAEAANVPHSNPVIGVVADDPALGKFRQKFANIVCLLEEREPGGESDNTPKALGKIIADNDNHFDGEAFLRARLLDLLVADWDRHEDQWRWLDRQKGDGKMYIGVPRDRDQVLHVAQGLFPTIASLPFISPAIDNFSGEIPRVKYSIFKTRFIKPYTDAQIPFEDWMRITNAFVAAETDAVLEAGLRKMPVEAYNVRHDKLLAELKQRRDAIPKAMEEYYYFINRLVDIRTSDKNEQVTITDAPDNGMRVLIQKITKEGKLGDTLLDMVYKPAITHEIRLFVSGGDDHVTINTANSPINLRVVGGTGNKIYEGIKSNGRVKLYDKPDSLKFIGDENIFSKHLSRDTFNTKFVPTYPYNVWMPLATAAINADDGFLLGLGVQYTKNDGFRKLPYTSLQQLMVTHSFSTDAFRIRYSGEWIHVFGKTDLLMNAKIQAPDNTMNFFGFGNSTPLVKGPNYRRFYRTRFDTYQFDPALRWRLDSVQSISVGPSFQYYHFDGEGNAGRLITNPPLVNSYDSLIVDKDKMHVGITVNYIDNERKGGVFPNDGHYFTVSLTGYRGLNSYSKSYGQLRSEFTFYRNLTSHGALVLSDRVGGGITVGRPAFYQGMFLGGQGNLLGFLQNRFAGKHMVYNNFQARLKLANIKGYLLPGQLGISGFYDVGRVWADNYNSGGLHHGVGGGAYFSPAALIVIQVLAGHSVEGWYPYVSLNFRI</sequence>